<protein>
    <submittedName>
        <fullName evidence="1">Uncharacterized protein</fullName>
    </submittedName>
</protein>
<organism evidence="1 2">
    <name type="scientific">Microbacterium enclense</name>
    <dbReference type="NCBI Taxonomy" id="993073"/>
    <lineage>
        <taxon>Bacteria</taxon>
        <taxon>Bacillati</taxon>
        <taxon>Actinomycetota</taxon>
        <taxon>Actinomycetes</taxon>
        <taxon>Micrococcales</taxon>
        <taxon>Microbacteriaceae</taxon>
        <taxon>Microbacterium</taxon>
    </lineage>
</organism>
<reference evidence="1 2" key="1">
    <citation type="journal article" date="2018" name="Front. Microbiol.">
        <title>Novel Insights Into Bacterial Dimethylsulfoniopropionate Catabolism in the East China Sea.</title>
        <authorList>
            <person name="Liu J."/>
            <person name="Liu J."/>
            <person name="Zhang S.H."/>
            <person name="Liang J."/>
            <person name="Lin H."/>
            <person name="Song D."/>
            <person name="Yang G.P."/>
            <person name="Todd J.D."/>
            <person name="Zhang X.H."/>
        </authorList>
    </citation>
    <scope>NUCLEOTIDE SEQUENCE [LARGE SCALE GENOMIC DNA]</scope>
    <source>
        <strain evidence="1 2">ZYFD042</strain>
    </source>
</reference>
<dbReference type="Proteomes" id="UP000285970">
    <property type="component" value="Unassembled WGS sequence"/>
</dbReference>
<accession>A0A3S3P3S8</accession>
<sequence>MGIAVALIAIGAGGLLLFGWMIDETHFDRPSADFDALETEVLALPGVETVEKERWVEAPTFANPTSSMRVTLDRAALPSLLDTACSSGYPDPVMWGLAVRTPSDAEVSVFADPVASSAPSSGCPDFGLDLVATVDALDALVPGRSIQAAIWENGRLSFSDLFDVRSDAAGMVPLVEAADELRRTAGVDPDVEVEISGPMLSAVVAPGDAPAYAALLRTLVDDYGVTTFWDGAGGGTPIDGVAKTQIRCDPEDAAAVETAIRASGLPLAETPILFRED</sequence>
<dbReference type="AlphaFoldDB" id="A0A3S3P3S8"/>
<evidence type="ECO:0000313" key="1">
    <source>
        <dbReference type="EMBL" id="RWR17754.1"/>
    </source>
</evidence>
<dbReference type="EMBL" id="RBZY01000037">
    <property type="protein sequence ID" value="RWR17754.1"/>
    <property type="molecule type" value="Genomic_DNA"/>
</dbReference>
<gene>
    <name evidence="1" type="ORF">D8Y23_10930</name>
</gene>
<evidence type="ECO:0000313" key="2">
    <source>
        <dbReference type="Proteomes" id="UP000285970"/>
    </source>
</evidence>
<comment type="caution">
    <text evidence="1">The sequence shown here is derived from an EMBL/GenBank/DDBJ whole genome shotgun (WGS) entry which is preliminary data.</text>
</comment>
<name>A0A3S3P3S8_9MICO</name>
<proteinExistence type="predicted"/>